<accession>B5W9Z5</accession>
<dbReference type="AlphaFoldDB" id="B5W9Z5"/>
<dbReference type="Proteomes" id="UP000004061">
    <property type="component" value="Unassembled WGS sequence"/>
</dbReference>
<proteinExistence type="predicted"/>
<sequence length="54" mass="6089">MSRRGSQAQNFIENHLRDEVTLEMVFIPGGRFLMGSPGNVENFAYRKTTAPSDD</sequence>
<name>B5W9Z5_LIMMA</name>
<gene>
    <name evidence="1" type="ORF">AmaxDRAFT_5595</name>
</gene>
<dbReference type="EMBL" id="ABYK01000100">
    <property type="protein sequence ID" value="EDZ91651.1"/>
    <property type="molecule type" value="Genomic_DNA"/>
</dbReference>
<comment type="caution">
    <text evidence="1">The sequence shown here is derived from an EMBL/GenBank/DDBJ whole genome shotgun (WGS) entry which is preliminary data.</text>
</comment>
<reference evidence="1 2" key="1">
    <citation type="journal article" date="2011" name="Appl. Environ. Microbiol.">
        <title>Contribution of a Sodium Ion Gradient to Energy Conservation during Fermentation in the Cyanobacterium Arthrospira (Spirulina) maxima CS-328.</title>
        <authorList>
            <person name="Carrieri D."/>
            <person name="Ananyev G."/>
            <person name="Lenz O."/>
            <person name="Bryant D.A."/>
            <person name="Dismukes G.C."/>
        </authorList>
    </citation>
    <scope>NUCLEOTIDE SEQUENCE [LARGE SCALE GENOMIC DNA]</scope>
    <source>
        <strain evidence="1 2">CS-328</strain>
    </source>
</reference>
<evidence type="ECO:0008006" key="3">
    <source>
        <dbReference type="Google" id="ProtNLM"/>
    </source>
</evidence>
<evidence type="ECO:0000313" key="1">
    <source>
        <dbReference type="EMBL" id="EDZ91651.1"/>
    </source>
</evidence>
<keyword evidence="2" id="KW-1185">Reference proteome</keyword>
<evidence type="ECO:0000313" key="2">
    <source>
        <dbReference type="Proteomes" id="UP000004061"/>
    </source>
</evidence>
<organism evidence="1 2">
    <name type="scientific">Limnospira maxima CS-328</name>
    <dbReference type="NCBI Taxonomy" id="513049"/>
    <lineage>
        <taxon>Bacteria</taxon>
        <taxon>Bacillati</taxon>
        <taxon>Cyanobacteriota</taxon>
        <taxon>Cyanophyceae</taxon>
        <taxon>Oscillatoriophycideae</taxon>
        <taxon>Oscillatoriales</taxon>
        <taxon>Sirenicapillariaceae</taxon>
        <taxon>Limnospira</taxon>
    </lineage>
</organism>
<dbReference type="RefSeq" id="WP_006670903.1">
    <property type="nucleotide sequence ID" value="NZ_ABYK01000100.1"/>
</dbReference>
<protein>
    <recommendedName>
        <fullName evidence="3">Sulfatase-modifying factor enzyme domain-containing protein</fullName>
    </recommendedName>
</protein>